<comment type="caution">
    <text evidence="2">The sequence shown here is derived from an EMBL/GenBank/DDBJ whole genome shotgun (WGS) entry which is preliminary data.</text>
</comment>
<reference evidence="2" key="2">
    <citation type="submission" date="2021-12" db="EMBL/GenBank/DDBJ databases">
        <title>Resequencing data analysis of finger millet.</title>
        <authorList>
            <person name="Hatakeyama M."/>
            <person name="Aluri S."/>
            <person name="Balachadran M.T."/>
            <person name="Sivarajan S.R."/>
            <person name="Poveda L."/>
            <person name="Shimizu-Inatsugi R."/>
            <person name="Schlapbach R."/>
            <person name="Sreeman S.M."/>
            <person name="Shimizu K.K."/>
        </authorList>
    </citation>
    <scope>NUCLEOTIDE SEQUENCE</scope>
</reference>
<sequence length="758" mass="83468">MNFSGEFDPLVFDLGATIQQMKDFSREIREAFANFSSPSHMEQINEDRFIQAPPVTAPAPLASTVINSDSYDPVTMEETMIIIDTLTAVLNSTRTTVLEMNSTLATVHADVMEATIPAIAISNPTPLKDDLPNGCSTVLADALPTSIAADVTLSDALKDDAMEPTLKTSLLNVSCLMSSSAPKMVMCANPLKVQLPYVIPHRRKNIAVVICASSSIVGPDPAQKFDPGGFINLGTLGPPPITNKSVSTHSSTSTSNLLAQQLQGPKSLALCINRPRRPLPPQTLGSILGAPPILRLQQLHEPYCCITSSTIVANNFKQEDFTTGCALSLIDDENTLSKEGDAAVPQIVASTAMSLLKDLVAHQEPNTVESLIEVITPWIRDFVNYGMTSLHYSSLHVSTNSFSNIQRMNIYTKVLATTTHPPEHGLLVDVEGELSIIMAQGPLLWDPDKGVLIDCYAHQPFYVNCYRRRAPSTLPANCHLQGQHHQSDCGNTIFINKTYGCTLQPQHASGSSSVFLGLLFMFIALSMAIPHDWQLHQGDAIAYCRIKFGPDSTECSHTFVNRFHGPISGIAWRILPREPQWLLTANLCKECVSSHDLSQDDVGDGIPIAATWRIFKRVPPWFFPINKATRGLYHHATICQQQGIHQPPGAFQRHQVEDHRQHDMAHRRLHPTPHHQQQHQRRSFTRAFTWGLLGLQPWPPPNSFRIPYLASSRTSCKSMGGEMLWSLCSPWSIELARGPKGRPSNKVGYCSRSSGPLL</sequence>
<reference evidence="2" key="1">
    <citation type="journal article" date="2018" name="DNA Res.">
        <title>Multiple hybrid de novo genome assembly of finger millet, an orphan allotetraploid crop.</title>
        <authorList>
            <person name="Hatakeyama M."/>
            <person name="Aluri S."/>
            <person name="Balachadran M.T."/>
            <person name="Sivarajan S.R."/>
            <person name="Patrignani A."/>
            <person name="Gruter S."/>
            <person name="Poveda L."/>
            <person name="Shimizu-Inatsugi R."/>
            <person name="Baeten J."/>
            <person name="Francoijs K.J."/>
            <person name="Nataraja K.N."/>
            <person name="Reddy Y.A.N."/>
            <person name="Phadnis S."/>
            <person name="Ravikumar R.L."/>
            <person name="Schlapbach R."/>
            <person name="Sreeman S.M."/>
            <person name="Shimizu K.K."/>
        </authorList>
    </citation>
    <scope>NUCLEOTIDE SEQUENCE</scope>
</reference>
<feature type="region of interest" description="Disordered" evidence="1">
    <location>
        <begin position="739"/>
        <end position="758"/>
    </location>
</feature>
<organism evidence="2 3">
    <name type="scientific">Eleusine coracana subsp. coracana</name>
    <dbReference type="NCBI Taxonomy" id="191504"/>
    <lineage>
        <taxon>Eukaryota</taxon>
        <taxon>Viridiplantae</taxon>
        <taxon>Streptophyta</taxon>
        <taxon>Embryophyta</taxon>
        <taxon>Tracheophyta</taxon>
        <taxon>Spermatophyta</taxon>
        <taxon>Magnoliopsida</taxon>
        <taxon>Liliopsida</taxon>
        <taxon>Poales</taxon>
        <taxon>Poaceae</taxon>
        <taxon>PACMAD clade</taxon>
        <taxon>Chloridoideae</taxon>
        <taxon>Cynodonteae</taxon>
        <taxon>Eleusininae</taxon>
        <taxon>Eleusine</taxon>
    </lineage>
</organism>
<evidence type="ECO:0000313" key="3">
    <source>
        <dbReference type="Proteomes" id="UP001054889"/>
    </source>
</evidence>
<keyword evidence="3" id="KW-1185">Reference proteome</keyword>
<proteinExistence type="predicted"/>
<dbReference type="EMBL" id="BQKI01000109">
    <property type="protein sequence ID" value="GJN40283.1"/>
    <property type="molecule type" value="Genomic_DNA"/>
</dbReference>
<evidence type="ECO:0000313" key="2">
    <source>
        <dbReference type="EMBL" id="GJN40283.1"/>
    </source>
</evidence>
<accession>A0AAV5FZQ6</accession>
<name>A0AAV5FZQ6_ELECO</name>
<protein>
    <submittedName>
        <fullName evidence="2">Uncharacterized protein</fullName>
    </submittedName>
</protein>
<dbReference type="Proteomes" id="UP001054889">
    <property type="component" value="Unassembled WGS sequence"/>
</dbReference>
<gene>
    <name evidence="2" type="primary">gb29481</name>
    <name evidence="2" type="ORF">PR202_gb29481</name>
</gene>
<dbReference type="AlphaFoldDB" id="A0AAV5FZQ6"/>
<evidence type="ECO:0000256" key="1">
    <source>
        <dbReference type="SAM" id="MobiDB-lite"/>
    </source>
</evidence>